<keyword evidence="3" id="KW-1185">Reference proteome</keyword>
<evidence type="ECO:0000256" key="1">
    <source>
        <dbReference type="SAM" id="MobiDB-lite"/>
    </source>
</evidence>
<evidence type="ECO:0000313" key="3">
    <source>
        <dbReference type="Proteomes" id="UP000242519"/>
    </source>
</evidence>
<dbReference type="OrthoDB" id="5226586at2759"/>
<dbReference type="EMBL" id="MZNU01000258">
    <property type="protein sequence ID" value="OWP01822.1"/>
    <property type="molecule type" value="Genomic_DNA"/>
</dbReference>
<sequence length="368" mass="41418">MATSSMAISDNRENHRGHWQVRRGNSRAGAGGRSIGNSPANADLSAVPQALICHSNSVLGTAAWGHTMSGLELSPRSFEALHLERTYLVDSLQQQNHNVTQLLRIKGRLEETLSQDSFHFTRRKNKKHIGWLKCQLEETTQQEHAILARLGQVTYEIQSREGWTQIEHERRQQDMLQQERFFSYQQGLRHGIQQMQRMQLNPAQQECQLPEWFSPLYQAPQTEWLEWQGWQRQGIVGQLDVTDLTYASQPAACSPNCGEATPRKAEEGDCFLAGANSLYKSTASQRSASMDSVELRLLSTNTVNTLIPVHKRHSFPSLPGHSEIWQPTATEQEEVEALGEEREGGGYLGFYVKQSAQVGGVQGRLDNA</sequence>
<evidence type="ECO:0000313" key="2">
    <source>
        <dbReference type="EMBL" id="OWP01822.1"/>
    </source>
</evidence>
<accession>A0A218Z255</accession>
<reference evidence="2 3" key="1">
    <citation type="submission" date="2017-04" db="EMBL/GenBank/DDBJ databases">
        <title>Draft genome sequence of Marssonina coronaria NL1: causal agent of apple blotch.</title>
        <authorList>
            <person name="Cheng Q."/>
        </authorList>
    </citation>
    <scope>NUCLEOTIDE SEQUENCE [LARGE SCALE GENOMIC DNA]</scope>
    <source>
        <strain evidence="2 3">NL1</strain>
    </source>
</reference>
<comment type="caution">
    <text evidence="2">The sequence shown here is derived from an EMBL/GenBank/DDBJ whole genome shotgun (WGS) entry which is preliminary data.</text>
</comment>
<feature type="region of interest" description="Disordered" evidence="1">
    <location>
        <begin position="1"/>
        <end position="37"/>
    </location>
</feature>
<protein>
    <submittedName>
        <fullName evidence="2">Uncharacterized protein</fullName>
    </submittedName>
</protein>
<dbReference type="Proteomes" id="UP000242519">
    <property type="component" value="Unassembled WGS sequence"/>
</dbReference>
<dbReference type="InParanoid" id="A0A218Z255"/>
<name>A0A218Z255_9HELO</name>
<proteinExistence type="predicted"/>
<organism evidence="2 3">
    <name type="scientific">Diplocarpon coronariae</name>
    <dbReference type="NCBI Taxonomy" id="2795749"/>
    <lineage>
        <taxon>Eukaryota</taxon>
        <taxon>Fungi</taxon>
        <taxon>Dikarya</taxon>
        <taxon>Ascomycota</taxon>
        <taxon>Pezizomycotina</taxon>
        <taxon>Leotiomycetes</taxon>
        <taxon>Helotiales</taxon>
        <taxon>Drepanopezizaceae</taxon>
        <taxon>Diplocarpon</taxon>
    </lineage>
</organism>
<dbReference type="AlphaFoldDB" id="A0A218Z255"/>
<dbReference type="STRING" id="503106.A0A218Z255"/>
<gene>
    <name evidence="2" type="ORF">B2J93_516</name>
</gene>